<proteinExistence type="predicted"/>
<evidence type="ECO:0000313" key="1">
    <source>
        <dbReference type="EMBL" id="BCJ63564.1"/>
    </source>
</evidence>
<evidence type="ECO:0000313" key="2">
    <source>
        <dbReference type="Proteomes" id="UP000680866"/>
    </source>
</evidence>
<dbReference type="Proteomes" id="UP000680866">
    <property type="component" value="Chromosome"/>
</dbReference>
<dbReference type="AlphaFoldDB" id="A0A810MSD0"/>
<name>A0A810MSD0_9ACTN</name>
<accession>A0A810MSD0</accession>
<reference evidence="1" key="1">
    <citation type="submission" date="2020-08" db="EMBL/GenBank/DDBJ databases">
        <title>Whole genome shotgun sequence of Polymorphospora rubra NBRC 101157.</title>
        <authorList>
            <person name="Komaki H."/>
            <person name="Tamura T."/>
        </authorList>
    </citation>
    <scope>NUCLEOTIDE SEQUENCE</scope>
    <source>
        <strain evidence="1">NBRC 101157</strain>
    </source>
</reference>
<dbReference type="RefSeq" id="WP_212821342.1">
    <property type="nucleotide sequence ID" value="NZ_AP023359.1"/>
</dbReference>
<protein>
    <submittedName>
        <fullName evidence="1">Uncharacterized protein</fullName>
    </submittedName>
</protein>
<dbReference type="EMBL" id="AP023359">
    <property type="protein sequence ID" value="BCJ63564.1"/>
    <property type="molecule type" value="Genomic_DNA"/>
</dbReference>
<organism evidence="1 2">
    <name type="scientific">Polymorphospora rubra</name>
    <dbReference type="NCBI Taxonomy" id="338584"/>
    <lineage>
        <taxon>Bacteria</taxon>
        <taxon>Bacillati</taxon>
        <taxon>Actinomycetota</taxon>
        <taxon>Actinomycetes</taxon>
        <taxon>Micromonosporales</taxon>
        <taxon>Micromonosporaceae</taxon>
        <taxon>Polymorphospora</taxon>
    </lineage>
</organism>
<gene>
    <name evidence="1" type="ORF">Prubr_05850</name>
</gene>
<sequence>METTFEDLSRWFDQGVAQQATHLIVVCDTFDYTDFPVYVRPGEDPRAVVDREAAKSMQGIHEVYDLRLDKATQLQERRAYRLDGPGGA</sequence>
<keyword evidence="2" id="KW-1185">Reference proteome</keyword>
<dbReference type="KEGG" id="pry:Prubr_05850"/>